<dbReference type="InterPro" id="IPR050984">
    <property type="entry name" value="Gfo/Idh/MocA_domain"/>
</dbReference>
<dbReference type="GO" id="GO:0000166">
    <property type="term" value="F:nucleotide binding"/>
    <property type="evidence" value="ECO:0007669"/>
    <property type="project" value="InterPro"/>
</dbReference>
<evidence type="ECO:0000313" key="5">
    <source>
        <dbReference type="EMBL" id="MBB6166904.1"/>
    </source>
</evidence>
<dbReference type="InterPro" id="IPR036291">
    <property type="entry name" value="NAD(P)-bd_dom_sf"/>
</dbReference>
<organism evidence="5 6">
    <name type="scientific">Chelatococcus composti</name>
    <dbReference type="NCBI Taxonomy" id="1743235"/>
    <lineage>
        <taxon>Bacteria</taxon>
        <taxon>Pseudomonadati</taxon>
        <taxon>Pseudomonadota</taxon>
        <taxon>Alphaproteobacteria</taxon>
        <taxon>Hyphomicrobiales</taxon>
        <taxon>Chelatococcaceae</taxon>
        <taxon>Chelatococcus</taxon>
    </lineage>
</organism>
<dbReference type="Proteomes" id="UP000588017">
    <property type="component" value="Unassembled WGS sequence"/>
</dbReference>
<dbReference type="Gene3D" id="3.40.50.720">
    <property type="entry name" value="NAD(P)-binding Rossmann-like Domain"/>
    <property type="match status" value="1"/>
</dbReference>
<gene>
    <name evidence="5" type="ORF">HNQ73_000512</name>
</gene>
<dbReference type="AlphaFoldDB" id="A0A841K7Q3"/>
<dbReference type="SUPFAM" id="SSF55347">
    <property type="entry name" value="Glyceraldehyde-3-phosphate dehydrogenase-like, C-terminal domain"/>
    <property type="match status" value="1"/>
</dbReference>
<sequence>MEPVRWGILSTAKIGREKVVPAMMKSPLCNVLAVASRNPAAARAMASALGIARAYGSYEELLADPEIEAVYNPLPNHLHVPMTLAAAAAGKHVLCEKPVALDAAEAEQLRAAADKVLIAEAFMIRHHPQWLAVRDMVRAGEVGELRLVHVLFSYFNTDPANIRNKAEIGGGALYDIGCYAVISGRFLFGAEPQRVVSLVERDPAFGTDRLSSGLADFGGGRRLVFTVSTQLVPFQRVEVLGTKGRIEIRIPFNAPQGEGTRILVDSGTAHDDAAARVVSFPPCDQYTLQGEAFSRAVRGEEPLAFGVDDAVANMRVLDALFRSAQSGAWEKV</sequence>
<dbReference type="Pfam" id="PF22725">
    <property type="entry name" value="GFO_IDH_MocA_C3"/>
    <property type="match status" value="1"/>
</dbReference>
<dbReference type="EMBL" id="JACHEH010000001">
    <property type="protein sequence ID" value="MBB6166904.1"/>
    <property type="molecule type" value="Genomic_DNA"/>
</dbReference>
<evidence type="ECO:0000313" key="6">
    <source>
        <dbReference type="Proteomes" id="UP000588017"/>
    </source>
</evidence>
<reference evidence="5 6" key="1">
    <citation type="submission" date="2020-08" db="EMBL/GenBank/DDBJ databases">
        <title>Genomic Encyclopedia of Type Strains, Phase IV (KMG-IV): sequencing the most valuable type-strain genomes for metagenomic binning, comparative biology and taxonomic classification.</title>
        <authorList>
            <person name="Goeker M."/>
        </authorList>
    </citation>
    <scope>NUCLEOTIDE SEQUENCE [LARGE SCALE GENOMIC DNA]</scope>
    <source>
        <strain evidence="5 6">DSM 101465</strain>
    </source>
</reference>
<name>A0A841K7Q3_9HYPH</name>
<evidence type="ECO:0000256" key="2">
    <source>
        <dbReference type="ARBA" id="ARBA00023002"/>
    </source>
</evidence>
<protein>
    <submittedName>
        <fullName evidence="5">Putative dehydrogenase</fullName>
    </submittedName>
</protein>
<keyword evidence="6" id="KW-1185">Reference proteome</keyword>
<evidence type="ECO:0000259" key="3">
    <source>
        <dbReference type="Pfam" id="PF01408"/>
    </source>
</evidence>
<keyword evidence="2" id="KW-0560">Oxidoreductase</keyword>
<dbReference type="Gene3D" id="3.30.360.10">
    <property type="entry name" value="Dihydrodipicolinate Reductase, domain 2"/>
    <property type="match status" value="1"/>
</dbReference>
<evidence type="ECO:0000259" key="4">
    <source>
        <dbReference type="Pfam" id="PF22725"/>
    </source>
</evidence>
<accession>A0A841K7Q3</accession>
<dbReference type="SUPFAM" id="SSF51735">
    <property type="entry name" value="NAD(P)-binding Rossmann-fold domains"/>
    <property type="match status" value="1"/>
</dbReference>
<dbReference type="Pfam" id="PF01408">
    <property type="entry name" value="GFO_IDH_MocA"/>
    <property type="match status" value="1"/>
</dbReference>
<dbReference type="GO" id="GO:0016491">
    <property type="term" value="F:oxidoreductase activity"/>
    <property type="evidence" value="ECO:0007669"/>
    <property type="project" value="UniProtKB-KW"/>
</dbReference>
<evidence type="ECO:0000256" key="1">
    <source>
        <dbReference type="ARBA" id="ARBA00010928"/>
    </source>
</evidence>
<comment type="caution">
    <text evidence="5">The sequence shown here is derived from an EMBL/GenBank/DDBJ whole genome shotgun (WGS) entry which is preliminary data.</text>
</comment>
<dbReference type="InterPro" id="IPR055170">
    <property type="entry name" value="GFO_IDH_MocA-like_dom"/>
</dbReference>
<proteinExistence type="inferred from homology"/>
<feature type="domain" description="GFO/IDH/MocA-like oxidoreductase" evidence="4">
    <location>
        <begin position="130"/>
        <end position="247"/>
    </location>
</feature>
<dbReference type="InterPro" id="IPR000683">
    <property type="entry name" value="Gfo/Idh/MocA-like_OxRdtase_N"/>
</dbReference>
<feature type="domain" description="Gfo/Idh/MocA-like oxidoreductase N-terminal" evidence="3">
    <location>
        <begin position="5"/>
        <end position="115"/>
    </location>
</feature>
<dbReference type="PANTHER" id="PTHR22604">
    <property type="entry name" value="OXIDOREDUCTASES"/>
    <property type="match status" value="1"/>
</dbReference>
<comment type="similarity">
    <text evidence="1">Belongs to the Gfo/Idh/MocA family.</text>
</comment>
<dbReference type="RefSeq" id="WP_183331913.1">
    <property type="nucleotide sequence ID" value="NZ_BMHX01000001.1"/>
</dbReference>
<dbReference type="PANTHER" id="PTHR22604:SF105">
    <property type="entry name" value="TRANS-1,2-DIHYDROBENZENE-1,2-DIOL DEHYDROGENASE"/>
    <property type="match status" value="1"/>
</dbReference>